<evidence type="ECO:0008006" key="23">
    <source>
        <dbReference type="Google" id="ProtNLM"/>
    </source>
</evidence>
<evidence type="ECO:0000259" key="19">
    <source>
        <dbReference type="Pfam" id="PF17921"/>
    </source>
</evidence>
<keyword evidence="6" id="KW-0064">Aspartyl protease</keyword>
<keyword evidence="4" id="KW-0540">Nuclease</keyword>
<dbReference type="Pfam" id="PF17921">
    <property type="entry name" value="Integrase_H2C2"/>
    <property type="match status" value="1"/>
</dbReference>
<feature type="domain" description="Retrotransposon gag" evidence="17">
    <location>
        <begin position="138"/>
        <end position="223"/>
    </location>
</feature>
<keyword evidence="15" id="KW-0511">Multifunctional enzyme</keyword>
<dbReference type="PANTHER" id="PTHR37984">
    <property type="entry name" value="PROTEIN CBG26694"/>
    <property type="match status" value="1"/>
</dbReference>
<feature type="domain" description="Tf2-1-like SH3-like" evidence="20">
    <location>
        <begin position="1142"/>
        <end position="1207"/>
    </location>
</feature>
<evidence type="ECO:0000256" key="11">
    <source>
        <dbReference type="ARBA" id="ARBA00022918"/>
    </source>
</evidence>
<dbReference type="Gene3D" id="1.10.340.70">
    <property type="match status" value="1"/>
</dbReference>
<dbReference type="InterPro" id="IPR041588">
    <property type="entry name" value="Integrase_H2C2"/>
</dbReference>
<dbReference type="Gene3D" id="3.30.70.270">
    <property type="match status" value="2"/>
</dbReference>
<accession>A0A9W7I1K4</accession>
<feature type="domain" description="Reverse transcriptase/retrotransposon-derived protein RNase H-like" evidence="18">
    <location>
        <begin position="715"/>
        <end position="809"/>
    </location>
</feature>
<name>A0A9W7I1K4_HIBTR</name>
<evidence type="ECO:0000259" key="17">
    <source>
        <dbReference type="Pfam" id="PF03732"/>
    </source>
</evidence>
<keyword evidence="22" id="KW-1185">Reference proteome</keyword>
<dbReference type="Pfam" id="PF17919">
    <property type="entry name" value="RT_RNaseH_2"/>
    <property type="match status" value="1"/>
</dbReference>
<evidence type="ECO:0000313" key="22">
    <source>
        <dbReference type="Proteomes" id="UP001165190"/>
    </source>
</evidence>
<comment type="caution">
    <text evidence="21">The sequence shown here is derived from an EMBL/GenBank/DDBJ whole genome shotgun (WGS) entry which is preliminary data.</text>
</comment>
<dbReference type="GO" id="GO:0003677">
    <property type="term" value="F:DNA binding"/>
    <property type="evidence" value="ECO:0007669"/>
    <property type="project" value="UniProtKB-KW"/>
</dbReference>
<keyword evidence="8" id="KW-0378">Hydrolase</keyword>
<keyword evidence="3" id="KW-0548">Nucleotidyltransferase</keyword>
<keyword evidence="11" id="KW-0695">RNA-directed DNA polymerase</keyword>
<dbReference type="InterPro" id="IPR050951">
    <property type="entry name" value="Retrovirus_Pol_polyprotein"/>
</dbReference>
<dbReference type="GO" id="GO:0006310">
    <property type="term" value="P:DNA recombination"/>
    <property type="evidence" value="ECO:0007669"/>
    <property type="project" value="UniProtKB-KW"/>
</dbReference>
<gene>
    <name evidence="21" type="ORF">HRI_002358400</name>
</gene>
<evidence type="ECO:0000256" key="15">
    <source>
        <dbReference type="ARBA" id="ARBA00023268"/>
    </source>
</evidence>
<evidence type="ECO:0000256" key="7">
    <source>
        <dbReference type="ARBA" id="ARBA00022759"/>
    </source>
</evidence>
<feature type="compositionally biased region" description="Polar residues" evidence="16">
    <location>
        <begin position="60"/>
        <end position="78"/>
    </location>
</feature>
<evidence type="ECO:0000256" key="3">
    <source>
        <dbReference type="ARBA" id="ARBA00022695"/>
    </source>
</evidence>
<dbReference type="InterPro" id="IPR005162">
    <property type="entry name" value="Retrotrans_gag_dom"/>
</dbReference>
<keyword evidence="5" id="KW-0479">Metal-binding</keyword>
<organism evidence="21 22">
    <name type="scientific">Hibiscus trionum</name>
    <name type="common">Flower of an hour</name>
    <dbReference type="NCBI Taxonomy" id="183268"/>
    <lineage>
        <taxon>Eukaryota</taxon>
        <taxon>Viridiplantae</taxon>
        <taxon>Streptophyta</taxon>
        <taxon>Embryophyta</taxon>
        <taxon>Tracheophyta</taxon>
        <taxon>Spermatophyta</taxon>
        <taxon>Magnoliopsida</taxon>
        <taxon>eudicotyledons</taxon>
        <taxon>Gunneridae</taxon>
        <taxon>Pentapetalae</taxon>
        <taxon>rosids</taxon>
        <taxon>malvids</taxon>
        <taxon>Malvales</taxon>
        <taxon>Malvaceae</taxon>
        <taxon>Malvoideae</taxon>
        <taxon>Hibiscus</taxon>
    </lineage>
</organism>
<dbReference type="GO" id="GO:0004519">
    <property type="term" value="F:endonuclease activity"/>
    <property type="evidence" value="ECO:0007669"/>
    <property type="project" value="UniProtKB-KW"/>
</dbReference>
<evidence type="ECO:0000259" key="20">
    <source>
        <dbReference type="Pfam" id="PF24626"/>
    </source>
</evidence>
<evidence type="ECO:0000259" key="18">
    <source>
        <dbReference type="Pfam" id="PF17919"/>
    </source>
</evidence>
<keyword evidence="1" id="KW-0645">Protease</keyword>
<evidence type="ECO:0000256" key="4">
    <source>
        <dbReference type="ARBA" id="ARBA00022722"/>
    </source>
</evidence>
<dbReference type="GO" id="GO:0003887">
    <property type="term" value="F:DNA-directed DNA polymerase activity"/>
    <property type="evidence" value="ECO:0007669"/>
    <property type="project" value="UniProtKB-KW"/>
</dbReference>
<dbReference type="FunFam" id="3.30.70.270:FF:000020">
    <property type="entry name" value="Transposon Tf2-6 polyprotein-like Protein"/>
    <property type="match status" value="1"/>
</dbReference>
<dbReference type="InterPro" id="IPR043502">
    <property type="entry name" value="DNA/RNA_pol_sf"/>
</dbReference>
<dbReference type="Pfam" id="PF03732">
    <property type="entry name" value="Retrotrans_gag"/>
    <property type="match status" value="1"/>
</dbReference>
<dbReference type="GO" id="GO:0004190">
    <property type="term" value="F:aspartic-type endopeptidase activity"/>
    <property type="evidence" value="ECO:0007669"/>
    <property type="project" value="UniProtKB-KW"/>
</dbReference>
<dbReference type="InterPro" id="IPR012337">
    <property type="entry name" value="RNaseH-like_sf"/>
</dbReference>
<evidence type="ECO:0000256" key="9">
    <source>
        <dbReference type="ARBA" id="ARBA00022842"/>
    </source>
</evidence>
<dbReference type="InterPro" id="IPR021109">
    <property type="entry name" value="Peptidase_aspartic_dom_sf"/>
</dbReference>
<evidence type="ECO:0000256" key="12">
    <source>
        <dbReference type="ARBA" id="ARBA00022932"/>
    </source>
</evidence>
<evidence type="ECO:0000313" key="21">
    <source>
        <dbReference type="EMBL" id="GMI86891.1"/>
    </source>
</evidence>
<evidence type="ECO:0000256" key="8">
    <source>
        <dbReference type="ARBA" id="ARBA00022801"/>
    </source>
</evidence>
<dbReference type="SUPFAM" id="SSF53098">
    <property type="entry name" value="Ribonuclease H-like"/>
    <property type="match status" value="1"/>
</dbReference>
<dbReference type="Pfam" id="PF24626">
    <property type="entry name" value="SH3_Tf2-1"/>
    <property type="match status" value="1"/>
</dbReference>
<keyword evidence="7" id="KW-0255">Endonuclease</keyword>
<dbReference type="Pfam" id="PF08284">
    <property type="entry name" value="RVP_2"/>
    <property type="match status" value="1"/>
</dbReference>
<proteinExistence type="predicted"/>
<dbReference type="GO" id="GO:0046872">
    <property type="term" value="F:metal ion binding"/>
    <property type="evidence" value="ECO:0007669"/>
    <property type="project" value="UniProtKB-KW"/>
</dbReference>
<dbReference type="CDD" id="cd09274">
    <property type="entry name" value="RNase_HI_RT_Ty3"/>
    <property type="match status" value="1"/>
</dbReference>
<keyword evidence="13" id="KW-0238">DNA-binding</keyword>
<dbReference type="GO" id="GO:0006508">
    <property type="term" value="P:proteolysis"/>
    <property type="evidence" value="ECO:0007669"/>
    <property type="project" value="UniProtKB-KW"/>
</dbReference>
<dbReference type="InterPro" id="IPR041577">
    <property type="entry name" value="RT_RNaseH_2"/>
</dbReference>
<keyword evidence="9" id="KW-0460">Magnesium</keyword>
<sequence>MVNNTESIRSLQDTTIRHEQTLTLLEAHAANQDKWNATTQVTLQEMAKQLQTIATQLGASQPGASAATSTSGDISVDSTLHKGKGKAHGSSDNTFPFPSKPVQVELPIFTGDDPEEWISSATDFFNFYGTDDHHCVTMASFRMTGTAKKWFRWMQQQRQLAGWGHLVDAIRKRFTIMEIESPAGQLSKLMQTTTVADYQSRFEDLALRTSNLSDEFFLDCFTSRLRTDIKNEVLGHRSTSMVEVQALARFHEARIIERRSFSRWATSKPPPPLPIPNNPAPDPKSLPGRPLPPETGPPSVRRISSAEAQARRLKGLCFYCDDKYVPGHKCKAPQLFLLDDSVDQLEPPSPPDDTVDTPPLPIDENSTVSFNALAGCATPNTLRVHGKIQGNLVRILIDGGSTHNFIQSRVAKHLGLTVSAAPHFRVIVGNGQRLQHEGCARAVKVLVQGTELTTDFYILPLEGAEVVLGVAWMATLGPITMNFATLTFQFHHGNEHHCWQGDTDVGPQSIHLQSLRRLSETGAIAELFQLHLDTSAPSPCLPDCEALRELLVEFSEVFEPVHSLPLRRTHDHVIHLEPSSKPINVRPYRYPHFQKSEIEKQVQQMLHAGQIYPSTSPFSSPVLLTLKTHGLVAKQSKCSFGQETVEYLGHVVSRHGLAMDNSKVVAIQNWPVPTTVKDVRAFLGISGYYRRFIRGYATIAAPISDLLKHSDTFSWSPSAQIAFQLLKTALVLAPVLGLPDFDKEFVVETDASSVGIGAVLTQANRPLAFFSQKLSPKMQAASTYHREMYAITQAVGKWRQYLLGRRFVIITDQKALRELTQQTIQTPEQQQWLAKLIGFDFEIKYRPGKMNIVADALSREGSAHLLAFSSLSFGILDDIRTTLQHDPDLLQILTNITVGHVSPPGYSVKHGLLLFNNRIVVPNESSLRSRLLREFHCSKVGGHAGISRTFHRLLAQFFWNGMRKEVRRFVSECQTCQTMKSDSLAPAGLLQALPIPQQVFEDISLDFITGLPRSNGKEVILVVVDRLTKYGHFFSLPAHYDAPLVAKVLLQGVVKLHGVPRSMLRLPSTVRRSDGGPEPRKWDQYLAWAEFWYNTAYQASAGMIPFRALYGRDPPTLLSYTEGGSLNPQADKRRRELELQIGDWAFIRLQPYRQLSLRLAKHTKLSPRFFGPYKVTHRIGPVAYRLDLPATARIHPVFHVSQLKPCRGQPLHQFTPLPLFKDSSTLEDKVELPGGGGVADTVSSAGPEAAPTNAAQEIPLVGNEPTMRRGGRERKTPRGLTDFVLY</sequence>
<dbReference type="InterPro" id="IPR043128">
    <property type="entry name" value="Rev_trsase/Diguanyl_cyclase"/>
</dbReference>
<keyword evidence="2" id="KW-0808">Transferase</keyword>
<dbReference type="Proteomes" id="UP001165190">
    <property type="component" value="Unassembled WGS sequence"/>
</dbReference>
<keyword evidence="10" id="KW-0229">DNA integration</keyword>
<evidence type="ECO:0000256" key="13">
    <source>
        <dbReference type="ARBA" id="ARBA00023125"/>
    </source>
</evidence>
<dbReference type="OrthoDB" id="1002013at2759"/>
<evidence type="ECO:0000256" key="14">
    <source>
        <dbReference type="ARBA" id="ARBA00023172"/>
    </source>
</evidence>
<dbReference type="GO" id="GO:0003964">
    <property type="term" value="F:RNA-directed DNA polymerase activity"/>
    <property type="evidence" value="ECO:0007669"/>
    <property type="project" value="UniProtKB-KW"/>
</dbReference>
<evidence type="ECO:0000256" key="1">
    <source>
        <dbReference type="ARBA" id="ARBA00022670"/>
    </source>
</evidence>
<reference evidence="21" key="1">
    <citation type="submission" date="2023-05" db="EMBL/GenBank/DDBJ databases">
        <title>Genome and transcriptome analyses reveal genes involved in the formation of fine ridges on petal epidermal cells in Hibiscus trionum.</title>
        <authorList>
            <person name="Koshimizu S."/>
            <person name="Masuda S."/>
            <person name="Ishii T."/>
            <person name="Shirasu K."/>
            <person name="Hoshino A."/>
            <person name="Arita M."/>
        </authorList>
    </citation>
    <scope>NUCLEOTIDE SEQUENCE</scope>
    <source>
        <strain evidence="21">Hamamatsu line</strain>
    </source>
</reference>
<keyword evidence="14" id="KW-0233">DNA recombination</keyword>
<feature type="compositionally biased region" description="Pro residues" evidence="16">
    <location>
        <begin position="268"/>
        <end position="296"/>
    </location>
</feature>
<feature type="domain" description="Integrase zinc-binding" evidence="19">
    <location>
        <begin position="925"/>
        <end position="981"/>
    </location>
</feature>
<dbReference type="Gene3D" id="3.10.10.10">
    <property type="entry name" value="HIV Type 1 Reverse Transcriptase, subunit A, domain 1"/>
    <property type="match status" value="1"/>
</dbReference>
<evidence type="ECO:0000256" key="6">
    <source>
        <dbReference type="ARBA" id="ARBA00022750"/>
    </source>
</evidence>
<dbReference type="InterPro" id="IPR056924">
    <property type="entry name" value="SH3_Tf2-1"/>
</dbReference>
<dbReference type="FunFam" id="1.10.340.70:FF:000001">
    <property type="entry name" value="Retrovirus-related Pol polyprotein from transposon gypsy-like Protein"/>
    <property type="match status" value="1"/>
</dbReference>
<dbReference type="EMBL" id="BSYR01000021">
    <property type="protein sequence ID" value="GMI86891.1"/>
    <property type="molecule type" value="Genomic_DNA"/>
</dbReference>
<dbReference type="Gene3D" id="3.30.420.10">
    <property type="entry name" value="Ribonuclease H-like superfamily/Ribonuclease H"/>
    <property type="match status" value="1"/>
</dbReference>
<dbReference type="SUPFAM" id="SSF56672">
    <property type="entry name" value="DNA/RNA polymerases"/>
    <property type="match status" value="2"/>
</dbReference>
<keyword evidence="12" id="KW-0239">DNA-directed DNA polymerase</keyword>
<evidence type="ECO:0000256" key="16">
    <source>
        <dbReference type="SAM" id="MobiDB-lite"/>
    </source>
</evidence>
<dbReference type="SUPFAM" id="SSF50630">
    <property type="entry name" value="Acid proteases"/>
    <property type="match status" value="1"/>
</dbReference>
<dbReference type="GO" id="GO:0015074">
    <property type="term" value="P:DNA integration"/>
    <property type="evidence" value="ECO:0007669"/>
    <property type="project" value="UniProtKB-KW"/>
</dbReference>
<dbReference type="InterPro" id="IPR036397">
    <property type="entry name" value="RNaseH_sf"/>
</dbReference>
<dbReference type="Gene3D" id="2.40.70.10">
    <property type="entry name" value="Acid Proteases"/>
    <property type="match status" value="1"/>
</dbReference>
<protein>
    <recommendedName>
        <fullName evidence="23">Integrase catalytic domain-containing protein</fullName>
    </recommendedName>
</protein>
<evidence type="ECO:0000256" key="10">
    <source>
        <dbReference type="ARBA" id="ARBA00022908"/>
    </source>
</evidence>
<dbReference type="PANTHER" id="PTHR37984:SF5">
    <property type="entry name" value="PROTEIN NYNRIN-LIKE"/>
    <property type="match status" value="1"/>
</dbReference>
<feature type="region of interest" description="Disordered" evidence="16">
    <location>
        <begin position="264"/>
        <end position="302"/>
    </location>
</feature>
<feature type="region of interest" description="Disordered" evidence="16">
    <location>
        <begin position="60"/>
        <end position="97"/>
    </location>
</feature>
<evidence type="ECO:0000256" key="5">
    <source>
        <dbReference type="ARBA" id="ARBA00022723"/>
    </source>
</evidence>
<dbReference type="CDD" id="cd00303">
    <property type="entry name" value="retropepsin_like"/>
    <property type="match status" value="1"/>
</dbReference>
<evidence type="ECO:0000256" key="2">
    <source>
        <dbReference type="ARBA" id="ARBA00022679"/>
    </source>
</evidence>